<name>A0A8H7EXL9_AGABI</name>
<evidence type="ECO:0000313" key="4">
    <source>
        <dbReference type="Proteomes" id="UP000629468"/>
    </source>
</evidence>
<dbReference type="AlphaFoldDB" id="A0A8H7EXL9"/>
<comment type="caution">
    <text evidence="3">The sequence shown here is derived from an EMBL/GenBank/DDBJ whole genome shotgun (WGS) entry which is preliminary data.</text>
</comment>
<protein>
    <submittedName>
        <fullName evidence="3">Uncharacterized protein</fullName>
    </submittedName>
</protein>
<keyword evidence="2" id="KW-1133">Transmembrane helix</keyword>
<keyword evidence="1" id="KW-0175">Coiled coil</keyword>
<reference evidence="3 4" key="1">
    <citation type="journal article" name="Sci. Rep.">
        <title>Telomere-to-telomere assembled and centromere annotated genomes of the two main subspecies of the button mushroom Agaricus bisporus reveal especially polymorphic chromosome ends.</title>
        <authorList>
            <person name="Sonnenberg A.S.M."/>
            <person name="Sedaghat-Telgerd N."/>
            <person name="Lavrijssen B."/>
            <person name="Ohm R.A."/>
            <person name="Hendrickx P.M."/>
            <person name="Scholtmeijer K."/>
            <person name="Baars J.J.P."/>
            <person name="van Peer A."/>
        </authorList>
    </citation>
    <scope>NUCLEOTIDE SEQUENCE [LARGE SCALE GENOMIC DNA]</scope>
    <source>
        <strain evidence="3 4">H119_p4</strain>
    </source>
</reference>
<accession>A0A8H7EXL9</accession>
<keyword evidence="2" id="KW-0812">Transmembrane</keyword>
<sequence>MRRTPAEMKLMHSAMIKFDSPFGDLHAWSKKQFVIQNSESWPFSIANIRMGRDSTPQWNQGYRATSCPCISASFQHENGGDIVTLLFGQTPEQSLVEWNSLSEDGQIKQQEEITKYLKEPDTLDKFKQDCRDVGRTAVAIDDGLRFVQRGFFRLAEKYGKDFPLVGEVYVTKWNGFMARWKGDSGILWSSRNLASETAAALTDYGENLDLIADIKSTEDLKDAQAELKQYVQKHPIHIATKVADGFKDLANDIHDFSKDFTHYLEETKQNLTEDAEQFKSDINKLQTEINELNIKIHWATVALSVTMCMFLFAAAPAGFLAKYTIERNAKWDQLKKAQTNLTQTISKQKALAALEVDFEKLKPNIEDICQKLSIFAGIWAFATEQSTEINIALEAGTEVIASKKFKIKLALLVAQIKPLREGMREYATQIR</sequence>
<feature type="transmembrane region" description="Helical" evidence="2">
    <location>
        <begin position="296"/>
        <end position="321"/>
    </location>
</feature>
<keyword evidence="2" id="KW-0472">Membrane</keyword>
<dbReference type="Proteomes" id="UP000629468">
    <property type="component" value="Unassembled WGS sequence"/>
</dbReference>
<evidence type="ECO:0000313" key="3">
    <source>
        <dbReference type="EMBL" id="KAF7762324.1"/>
    </source>
</evidence>
<dbReference type="EMBL" id="JABXXO010000012">
    <property type="protein sequence ID" value="KAF7762324.1"/>
    <property type="molecule type" value="Genomic_DNA"/>
</dbReference>
<evidence type="ECO:0000256" key="1">
    <source>
        <dbReference type="SAM" id="Coils"/>
    </source>
</evidence>
<proteinExistence type="predicted"/>
<feature type="coiled-coil region" evidence="1">
    <location>
        <begin position="268"/>
        <end position="295"/>
    </location>
</feature>
<organism evidence="3 4">
    <name type="scientific">Agaricus bisporus var. burnettii</name>
    <dbReference type="NCBI Taxonomy" id="192524"/>
    <lineage>
        <taxon>Eukaryota</taxon>
        <taxon>Fungi</taxon>
        <taxon>Dikarya</taxon>
        <taxon>Basidiomycota</taxon>
        <taxon>Agaricomycotina</taxon>
        <taxon>Agaricomycetes</taxon>
        <taxon>Agaricomycetidae</taxon>
        <taxon>Agaricales</taxon>
        <taxon>Agaricineae</taxon>
        <taxon>Agaricaceae</taxon>
        <taxon>Agaricus</taxon>
    </lineage>
</organism>
<evidence type="ECO:0000256" key="2">
    <source>
        <dbReference type="SAM" id="Phobius"/>
    </source>
</evidence>
<dbReference type="Gene3D" id="1.20.1170.10">
    <property type="match status" value="1"/>
</dbReference>
<gene>
    <name evidence="3" type="ORF">Agabi119p4_8917</name>
</gene>
<dbReference type="SUPFAM" id="SSF58100">
    <property type="entry name" value="Bacterial hemolysins"/>
    <property type="match status" value="1"/>
</dbReference>